<organism evidence="2 3">
    <name type="scientific">Rhizoctonia solani 123E</name>
    <dbReference type="NCBI Taxonomy" id="1423351"/>
    <lineage>
        <taxon>Eukaryota</taxon>
        <taxon>Fungi</taxon>
        <taxon>Dikarya</taxon>
        <taxon>Basidiomycota</taxon>
        <taxon>Agaricomycotina</taxon>
        <taxon>Agaricomycetes</taxon>
        <taxon>Cantharellales</taxon>
        <taxon>Ceratobasidiaceae</taxon>
        <taxon>Rhizoctonia</taxon>
    </lineage>
</organism>
<evidence type="ECO:0000313" key="2">
    <source>
        <dbReference type="EMBL" id="KEP46341.1"/>
    </source>
</evidence>
<reference evidence="2 3" key="1">
    <citation type="submission" date="2013-12" db="EMBL/GenBank/DDBJ databases">
        <authorList>
            <person name="Cubeta M."/>
            <person name="Pakala S."/>
            <person name="Fedorova N."/>
            <person name="Thomas E."/>
            <person name="Dean R."/>
            <person name="Jabaji S."/>
            <person name="Neate S."/>
            <person name="Toda T."/>
            <person name="Tavantzis S."/>
            <person name="Vilgalys R."/>
            <person name="Bharathan N."/>
            <person name="Pakala S."/>
            <person name="Losada L.S."/>
            <person name="Zafar N."/>
            <person name="Nierman W."/>
        </authorList>
    </citation>
    <scope>NUCLEOTIDE SEQUENCE [LARGE SCALE GENOMIC DNA]</scope>
    <source>
        <strain evidence="2 3">123E</strain>
    </source>
</reference>
<comment type="caution">
    <text evidence="2">The sequence shown here is derived from an EMBL/GenBank/DDBJ whole genome shotgun (WGS) entry which is preliminary data.</text>
</comment>
<name>A0A074RGV8_9AGAM</name>
<dbReference type="Proteomes" id="UP000027456">
    <property type="component" value="Unassembled WGS sequence"/>
</dbReference>
<proteinExistence type="predicted"/>
<feature type="compositionally biased region" description="Pro residues" evidence="1">
    <location>
        <begin position="124"/>
        <end position="139"/>
    </location>
</feature>
<evidence type="ECO:0000313" key="3">
    <source>
        <dbReference type="Proteomes" id="UP000027456"/>
    </source>
</evidence>
<keyword evidence="3" id="KW-1185">Reference proteome</keyword>
<accession>A0A074RGV8</accession>
<dbReference type="HOGENOM" id="CLU_092530_0_0_1"/>
<dbReference type="EMBL" id="AZST01001151">
    <property type="protein sequence ID" value="KEP46341.1"/>
    <property type="molecule type" value="Genomic_DNA"/>
</dbReference>
<dbReference type="OrthoDB" id="3229261at2759"/>
<feature type="region of interest" description="Disordered" evidence="1">
    <location>
        <begin position="50"/>
        <end position="213"/>
    </location>
</feature>
<evidence type="ECO:0000256" key="1">
    <source>
        <dbReference type="SAM" id="MobiDB-lite"/>
    </source>
</evidence>
<gene>
    <name evidence="2" type="ORF">V565_204260</name>
</gene>
<sequence length="263" mass="28996">MVHTPRQPAFIQIVPLASCPPGTHSTSFGQPSLDRPHSVATAFGSQAYATAPRRHSYPSVGMDPASLGRGHPGYRPAVCERRASNPNTSSYSYLPGGHETHVQVRSTRFEVPSPPQRKAHYIPATPPRPPQRVPTPPGLNIPRRPSSWDPYPSPPNSPPSERVSSPQKYVHEAPKQSYMPSPPPSPRRRSTPAPKPRVSLPSPSSEDDMKDGDELLSKFRRFALAARETPSDEKCIEDLMDSYDDLMPSLIEEVAVDPRAEYD</sequence>
<protein>
    <submittedName>
        <fullName evidence="2">Uncharacterized protein</fullName>
    </submittedName>
</protein>
<dbReference type="AlphaFoldDB" id="A0A074RGV8"/>